<keyword evidence="1" id="KW-0929">Antimicrobial</keyword>
<dbReference type="RefSeq" id="WP_406854408.1">
    <property type="nucleotide sequence ID" value="NZ_CP157484.1"/>
</dbReference>
<reference evidence="3" key="1">
    <citation type="submission" date="2024-05" db="EMBL/GenBank/DDBJ databases">
        <authorList>
            <person name="Kim S."/>
            <person name="Heo J."/>
            <person name="Choi H."/>
            <person name="Choi Y."/>
            <person name="Kwon S.-W."/>
            <person name="Kim Y."/>
        </authorList>
    </citation>
    <scope>NUCLEOTIDE SEQUENCE</scope>
    <source>
        <strain evidence="3">KACC 23698</strain>
    </source>
</reference>
<dbReference type="Gene3D" id="1.10.530.40">
    <property type="match status" value="1"/>
</dbReference>
<dbReference type="InterPro" id="IPR023347">
    <property type="entry name" value="Lysozyme_dom_sf"/>
</dbReference>
<sequence length="961" mass="104111">MGVLADMLSRLSGETARNYSHGYVGPKSAPIAPDGGYVRVWLRSAHITDVRRWSRKFYPTVHARFVHADPTVGMREVMSVSSPNKNFQELDARHLDRFIVVNQSLLGPIPFRGELVSEIALFSVVGDDLAKPYLDLLSELSASAVGSTFAAVEPLIAPLKRGAEVLLMDQNRAELEIGLARTDTELSAGNIVVARTERSGTALNGMTLDPDDFRLLDADGHPVDAFPYMVIGIASDSQRTDFRTIPDIRGAWKAVSDAAHKGEPQDTVVDAFRAVMRVVNFSPDLVRSDRRRVIGVFADELRQAGYSLDAIPGLPAGAAPVLETALAALPLTESAAVAQAWKPEFGRISISDARRMMTDPTVPEHVLRQLVIPDPAASRPFAPAVRFNPEVVAIGEVELGVESAQLMNWANELSQWRRNNAFFARMNAGDPRPVLVSVGDSWFQFPIFLDDVIDQLGSAYSIWSLDAAGDTLSNMVVTEKRHLAGLRQWRGKAKALLVSGSGNDIVGEDPDGVSVLTKILRPFTPGKPASWYLDTGEFRRRLAGLQTCFATLFENVAQEFSGLPVLCHGYDHALPAVPGDKRHPLWAKVDAWLAGPMGNQLGIRDASLQREIVAELIDALNAMLIGLCGGNAGGRHPNAYHVDLRGKVGMRWADELHPTDNGFATVGDLFRTVLDRALKSSETEPVAEVAPAIEAVAAETDAAQLDPATAELVEQRVELLAAARTFASGGTEAGSALPIVSGRSRNLIIDYETGGRAFYEKVIRQRPIWPRGNSGITIGFGYDLGYVNASEFERDWQALPPADRGRLAKMIGRHGGRDSDADLRALVATLADIKVGWDDSAAVFAAATIPKFVGATVRVLDNTGALAPDAFGALVSLSFNRGAAYRKQRDPADALDRYREMRAIGVAMAEARFAEIPGLIRLMKRVWRGTAVEAGLTRRREDEAVLFEAGLTAMPGGVASF</sequence>
<evidence type="ECO:0000313" key="3">
    <source>
        <dbReference type="EMBL" id="XBO37585.1"/>
    </source>
</evidence>
<dbReference type="EMBL" id="CP157484">
    <property type="protein sequence ID" value="XBO37585.1"/>
    <property type="molecule type" value="Genomic_DNA"/>
</dbReference>
<dbReference type="AlphaFoldDB" id="A0AAU7JBM0"/>
<evidence type="ECO:0000256" key="2">
    <source>
        <dbReference type="ARBA" id="ARBA00022638"/>
    </source>
</evidence>
<evidence type="ECO:0000256" key="1">
    <source>
        <dbReference type="ARBA" id="ARBA00022529"/>
    </source>
</evidence>
<gene>
    <name evidence="3" type="ORF">ABEG18_17895</name>
</gene>
<protein>
    <recommendedName>
        <fullName evidence="4">SGNH/GDSL hydrolase family protein</fullName>
    </recommendedName>
</protein>
<evidence type="ECO:0008006" key="4">
    <source>
        <dbReference type="Google" id="ProtNLM"/>
    </source>
</evidence>
<proteinExistence type="predicted"/>
<dbReference type="GO" id="GO:0031640">
    <property type="term" value="P:killing of cells of another organism"/>
    <property type="evidence" value="ECO:0007669"/>
    <property type="project" value="UniProtKB-KW"/>
</dbReference>
<organism evidence="3">
    <name type="scientific">Alsobacter sp. KACC 23698</name>
    <dbReference type="NCBI Taxonomy" id="3149229"/>
    <lineage>
        <taxon>Bacteria</taxon>
        <taxon>Pseudomonadati</taxon>
        <taxon>Pseudomonadota</taxon>
        <taxon>Alphaproteobacteria</taxon>
        <taxon>Hyphomicrobiales</taxon>
        <taxon>Alsobacteraceae</taxon>
        <taxon>Alsobacter</taxon>
    </lineage>
</organism>
<keyword evidence="2" id="KW-0081">Bacteriolytic enzyme</keyword>
<dbReference type="GO" id="GO:0042742">
    <property type="term" value="P:defense response to bacterium"/>
    <property type="evidence" value="ECO:0007669"/>
    <property type="project" value="UniProtKB-KW"/>
</dbReference>
<dbReference type="CDD" id="cd16904">
    <property type="entry name" value="pesticin_lyz-like"/>
    <property type="match status" value="1"/>
</dbReference>
<name>A0AAU7JBM0_9HYPH</name>
<accession>A0AAU7JBM0</accession>
<dbReference type="GO" id="GO:0003796">
    <property type="term" value="F:lysozyme activity"/>
    <property type="evidence" value="ECO:0007669"/>
    <property type="project" value="InterPro"/>
</dbReference>